<dbReference type="EMBL" id="GL349443">
    <property type="protein sequence ID" value="KNC46534.1"/>
    <property type="molecule type" value="Genomic_DNA"/>
</dbReference>
<protein>
    <submittedName>
        <fullName evidence="5">Glyceraldehyde-3-phosphate dehydrogenase</fullName>
    </submittedName>
</protein>
<evidence type="ECO:0000256" key="2">
    <source>
        <dbReference type="ARBA" id="ARBA00023002"/>
    </source>
</evidence>
<dbReference type="RefSeq" id="XP_013760315.1">
    <property type="nucleotide sequence ID" value="XM_013904861.1"/>
</dbReference>
<dbReference type="OrthoDB" id="185253at2759"/>
<dbReference type="PANTHER" id="PTHR43454">
    <property type="entry name" value="GLYCERALDEHYDE-3-PHOSPHATE DEHYDROGENASE"/>
    <property type="match status" value="1"/>
</dbReference>
<dbReference type="Pfam" id="PF02800">
    <property type="entry name" value="Gp_dh_C"/>
    <property type="match status" value="1"/>
</dbReference>
<proteinExistence type="inferred from homology"/>
<dbReference type="eggNOG" id="KOG0657">
    <property type="taxonomic scope" value="Eukaryota"/>
</dbReference>
<reference evidence="5 6" key="1">
    <citation type="submission" date="2010-05" db="EMBL/GenBank/DDBJ databases">
        <title>The Genome Sequence of Thecamonas trahens ATCC 50062.</title>
        <authorList>
            <consortium name="The Broad Institute Genome Sequencing Platform"/>
            <person name="Russ C."/>
            <person name="Cuomo C."/>
            <person name="Shea T."/>
            <person name="Young S.K."/>
            <person name="Zeng Q."/>
            <person name="Koehrsen M."/>
            <person name="Haas B."/>
            <person name="Borodovsky M."/>
            <person name="Guigo R."/>
            <person name="Alvarado L."/>
            <person name="Berlin A."/>
            <person name="Bochicchio J."/>
            <person name="Borenstein D."/>
            <person name="Chapman S."/>
            <person name="Chen Z."/>
            <person name="Freedman E."/>
            <person name="Gellesch M."/>
            <person name="Goldberg J."/>
            <person name="Griggs A."/>
            <person name="Gujja S."/>
            <person name="Heilman E."/>
            <person name="Heiman D."/>
            <person name="Hepburn T."/>
            <person name="Howarth C."/>
            <person name="Jen D."/>
            <person name="Larson L."/>
            <person name="Mehta T."/>
            <person name="Park D."/>
            <person name="Pearson M."/>
            <person name="Roberts A."/>
            <person name="Saif S."/>
            <person name="Shenoy N."/>
            <person name="Sisk P."/>
            <person name="Stolte C."/>
            <person name="Sykes S."/>
            <person name="Thomson T."/>
            <person name="Walk T."/>
            <person name="White J."/>
            <person name="Yandava C."/>
            <person name="Burger G."/>
            <person name="Gray M.W."/>
            <person name="Holland P.W.H."/>
            <person name="King N."/>
            <person name="Lang F.B.F."/>
            <person name="Roger A.J."/>
            <person name="Ruiz-Trillo I."/>
            <person name="Lander E."/>
            <person name="Nusbaum C."/>
        </authorList>
    </citation>
    <scope>NUCLEOTIDE SEQUENCE [LARGE SCALE GENOMIC DNA]</scope>
    <source>
        <strain evidence="5 6">ATCC 50062</strain>
    </source>
</reference>
<dbReference type="InterPro" id="IPR036291">
    <property type="entry name" value="NAD(P)-bd_dom_sf"/>
</dbReference>
<dbReference type="GeneID" id="25562614"/>
<dbReference type="STRING" id="461836.A0A0L0D2I2"/>
<evidence type="ECO:0000256" key="1">
    <source>
        <dbReference type="ARBA" id="ARBA00007406"/>
    </source>
</evidence>
<dbReference type="PRINTS" id="PR00078">
    <property type="entry name" value="G3PDHDRGNASE"/>
</dbReference>
<dbReference type="InterPro" id="IPR020828">
    <property type="entry name" value="GlycerAld_3-P_DH_NAD(P)-bd"/>
</dbReference>
<dbReference type="Gene3D" id="3.30.360.10">
    <property type="entry name" value="Dihydrodipicolinate Reductase, domain 2"/>
    <property type="match status" value="1"/>
</dbReference>
<evidence type="ECO:0000256" key="3">
    <source>
        <dbReference type="RuleBase" id="RU000397"/>
    </source>
</evidence>
<organism evidence="5 6">
    <name type="scientific">Thecamonas trahens ATCC 50062</name>
    <dbReference type="NCBI Taxonomy" id="461836"/>
    <lineage>
        <taxon>Eukaryota</taxon>
        <taxon>Apusozoa</taxon>
        <taxon>Apusomonadida</taxon>
        <taxon>Apusomonadidae</taxon>
        <taxon>Thecamonas</taxon>
    </lineage>
</organism>
<dbReference type="Pfam" id="PF00044">
    <property type="entry name" value="Gp_dh_N"/>
    <property type="match status" value="1"/>
</dbReference>
<dbReference type="PANTHER" id="PTHR43454:SF1">
    <property type="entry name" value="GLYCERALDEHYDE 3-PHOSPHATE DEHYDROGENASE NAD(P) BINDING DOMAIN-CONTAINING PROTEIN"/>
    <property type="match status" value="1"/>
</dbReference>
<dbReference type="SUPFAM" id="SSF51735">
    <property type="entry name" value="NAD(P)-binding Rossmann-fold domains"/>
    <property type="match status" value="1"/>
</dbReference>
<evidence type="ECO:0000259" key="4">
    <source>
        <dbReference type="SMART" id="SM00846"/>
    </source>
</evidence>
<dbReference type="InterPro" id="IPR020829">
    <property type="entry name" value="GlycerAld_3-P_DH_cat"/>
</dbReference>
<comment type="similarity">
    <text evidence="1 3">Belongs to the glyceraldehyde-3-phosphate dehydrogenase family.</text>
</comment>
<dbReference type="OMA" id="WYDKSIE"/>
<dbReference type="SUPFAM" id="SSF55347">
    <property type="entry name" value="Glyceraldehyde-3-phosphate dehydrogenase-like, C-terminal domain"/>
    <property type="match status" value="1"/>
</dbReference>
<evidence type="ECO:0000313" key="6">
    <source>
        <dbReference type="Proteomes" id="UP000054408"/>
    </source>
</evidence>
<gene>
    <name evidence="5" type="ORF">AMSG_02970</name>
</gene>
<accession>A0A0L0D2I2</accession>
<dbReference type="InterPro" id="IPR020831">
    <property type="entry name" value="GlycerAld/Erythrose_P_DH"/>
</dbReference>
<dbReference type="CDD" id="cd05214">
    <property type="entry name" value="GAPDH_I_N"/>
    <property type="match status" value="1"/>
</dbReference>
<keyword evidence="2" id="KW-0560">Oxidoreductase</keyword>
<dbReference type="Gene3D" id="3.40.50.720">
    <property type="entry name" value="NAD(P)-binding Rossmann-like Domain"/>
    <property type="match status" value="1"/>
</dbReference>
<sequence>MDTLATPRSDVSAASAMSAAYASTLDEHNEQRALAEAMVPMLGKLYRSNTVVCSVFGNELMNVTVIGLLKIHRAVRHVVPHLPAGISIHETMPFLTALVELGTELGPCHVDLGKLSVAYTREGGSIDDDAAVAAYVLNHVQHVLGAGPMMDLGRGRDVVLFGFGRIGRLVARVLLEKTGAGDMLALRAIVVRPHMDPVQDIRKRASLLKRDSSHGKFKGMIEVDEAGGFLIANGVRIKMIYAKDRTAIDYTEYGIEDAILIDNTGIWRTRETLAEHAKCPGISKVVLTAPGKGDVPNIVVGVNSDNIDMDETVYAAASCTTNAVCPPLQILDALYGIDSVHIETIHAFTNDQNLLDNFHKKERRGRAAPLNLVLTETGAAKAVAGALPQLAGKVTGSAIRCPTPDVSMAILIVTLKRDTTVDEVNNALRHAALAGPLQQQVMYSDSREAASTDMVSSTATTIVDSPSTIVHGNRTNIYCWYDNELGYVHQVVRLVEIIGGVQRVVIPARFDDDDE</sequence>
<evidence type="ECO:0000313" key="5">
    <source>
        <dbReference type="EMBL" id="KNC46534.1"/>
    </source>
</evidence>
<dbReference type="GO" id="GO:0051287">
    <property type="term" value="F:NAD binding"/>
    <property type="evidence" value="ECO:0007669"/>
    <property type="project" value="InterPro"/>
</dbReference>
<keyword evidence="6" id="KW-1185">Reference proteome</keyword>
<dbReference type="GO" id="GO:0016620">
    <property type="term" value="F:oxidoreductase activity, acting on the aldehyde or oxo group of donors, NAD or NADP as acceptor"/>
    <property type="evidence" value="ECO:0007669"/>
    <property type="project" value="InterPro"/>
</dbReference>
<dbReference type="AlphaFoldDB" id="A0A0L0D2I2"/>
<dbReference type="Proteomes" id="UP000054408">
    <property type="component" value="Unassembled WGS sequence"/>
</dbReference>
<feature type="domain" description="Glyceraldehyde 3-phosphate dehydrogenase NAD(P) binding" evidence="4">
    <location>
        <begin position="156"/>
        <end position="319"/>
    </location>
</feature>
<name>A0A0L0D2I2_THETB</name>
<dbReference type="NCBIfam" id="NF006139">
    <property type="entry name" value="PRK08289.1"/>
    <property type="match status" value="1"/>
</dbReference>
<dbReference type="SMART" id="SM00846">
    <property type="entry name" value="Gp_dh_N"/>
    <property type="match status" value="1"/>
</dbReference>